<feature type="non-terminal residue" evidence="1">
    <location>
        <position position="1"/>
    </location>
</feature>
<dbReference type="EMBL" id="CP034207">
    <property type="protein sequence ID" value="QBZ60117.1"/>
    <property type="molecule type" value="Genomic_DNA"/>
</dbReference>
<proteinExistence type="predicted"/>
<organism evidence="1 2">
    <name type="scientific">Pyricularia oryzae</name>
    <name type="common">Rice blast fungus</name>
    <name type="synonym">Magnaporthe oryzae</name>
    <dbReference type="NCBI Taxonomy" id="318829"/>
    <lineage>
        <taxon>Eukaryota</taxon>
        <taxon>Fungi</taxon>
        <taxon>Dikarya</taxon>
        <taxon>Ascomycota</taxon>
        <taxon>Pezizomycotina</taxon>
        <taxon>Sordariomycetes</taxon>
        <taxon>Sordariomycetidae</taxon>
        <taxon>Magnaporthales</taxon>
        <taxon>Pyriculariaceae</taxon>
        <taxon>Pyricularia</taxon>
    </lineage>
</organism>
<reference evidence="1 2" key="1">
    <citation type="journal article" date="2019" name="Mol. Biol. Evol.">
        <title>Blast fungal genomes show frequent chromosomal changes, gene gains and losses, and effector gene turnover.</title>
        <authorList>
            <person name="Gomez Luciano L.B."/>
            <person name="Jason Tsai I."/>
            <person name="Chuma I."/>
            <person name="Tosa Y."/>
            <person name="Chen Y.H."/>
            <person name="Li J.Y."/>
            <person name="Li M.Y."/>
            <person name="Jade Lu M.Y."/>
            <person name="Nakayashiki H."/>
            <person name="Li W.H."/>
        </authorList>
    </citation>
    <scope>NUCLEOTIDE SEQUENCE [LARGE SCALE GENOMIC DNA]</scope>
    <source>
        <strain evidence="1">MZ5-1-6</strain>
    </source>
</reference>
<name>A0A4P7NE62_PYROR</name>
<sequence length="117" mass="13032">AASAFTVLWRPSLLLCDNAHENLTLLIILNGKSSWLCFIVCNSDVFQRVTISHQTSFKNRVCLGDPPPATFAATAALFGTMGKESGIECERYQTVSSLLLDETPEPKPRLRRRYSMP</sequence>
<evidence type="ECO:0000313" key="2">
    <source>
        <dbReference type="Proteomes" id="UP000294847"/>
    </source>
</evidence>
<protein>
    <submittedName>
        <fullName evidence="1">Uncharacterized protein</fullName>
    </submittedName>
</protein>
<dbReference type="AlphaFoldDB" id="A0A4P7NE62"/>
<gene>
    <name evidence="1" type="ORF">PoMZ_07055</name>
</gene>
<evidence type="ECO:0000313" key="1">
    <source>
        <dbReference type="EMBL" id="QBZ60117.1"/>
    </source>
</evidence>
<accession>A0A4P7NE62</accession>
<dbReference type="Proteomes" id="UP000294847">
    <property type="component" value="Chromosome 4"/>
</dbReference>